<dbReference type="InterPro" id="IPR027479">
    <property type="entry name" value="S-Me-THD_N_sf"/>
</dbReference>
<dbReference type="SUPFAM" id="SSF160991">
    <property type="entry name" value="CV3147-like"/>
    <property type="match status" value="1"/>
</dbReference>
<evidence type="ECO:0000313" key="3">
    <source>
        <dbReference type="EMBL" id="RDX02544.1"/>
    </source>
</evidence>
<keyword evidence="4" id="KW-1185">Reference proteome</keyword>
<reference evidence="4" key="1">
    <citation type="submission" date="2015-04" db="EMBL/GenBank/DDBJ databases">
        <authorList>
            <person name="Schardt J."/>
            <person name="Mueller-Herbst S."/>
            <person name="Scherer S."/>
            <person name="Huptas C."/>
        </authorList>
    </citation>
    <scope>NUCLEOTIDE SEQUENCE [LARGE SCALE GENOMIC DNA]</scope>
    <source>
        <strain evidence="4">Kiel-L1</strain>
    </source>
</reference>
<comment type="caution">
    <text evidence="3">The sequence shown here is derived from an EMBL/GenBank/DDBJ whole genome shotgun (WGS) entry which is preliminary data.</text>
</comment>
<dbReference type="EMBL" id="LARY01000001">
    <property type="protein sequence ID" value="RDX02544.1"/>
    <property type="molecule type" value="Genomic_DNA"/>
</dbReference>
<dbReference type="InterPro" id="IPR048350">
    <property type="entry name" value="S-Me-THD-like_C"/>
</dbReference>
<evidence type="ECO:0000313" key="4">
    <source>
        <dbReference type="Proteomes" id="UP000257055"/>
    </source>
</evidence>
<evidence type="ECO:0000259" key="1">
    <source>
        <dbReference type="Pfam" id="PF06032"/>
    </source>
</evidence>
<proteinExistence type="predicted"/>
<dbReference type="InterPro" id="IPR010318">
    <property type="entry name" value="S-Me-THD_N"/>
</dbReference>
<evidence type="ECO:0000259" key="2">
    <source>
        <dbReference type="Pfam" id="PF20906"/>
    </source>
</evidence>
<dbReference type="Pfam" id="PF20906">
    <property type="entry name" value="S-Me-THD_C"/>
    <property type="match status" value="1"/>
</dbReference>
<dbReference type="AlphaFoldDB" id="A0A3D8TWP2"/>
<evidence type="ECO:0008006" key="5">
    <source>
        <dbReference type="Google" id="ProtNLM"/>
    </source>
</evidence>
<accession>A0A3D8TWP2</accession>
<sequence length="366" mass="39618">MRYLDEQAIEDIALGAAFLGTGGGGDPYIGKMMALSALKEFGPVKLLSSDEIADDDFFISAASMGAPSVLIEKFPKGDEYLRIFDKLGRYIGKGLTGTFPMEAGGVNSMIPIVVAAQLGIPLVDCDGMGRAFPELQMVTFHLNGVSATPMAVADEKGNIEIIETPNNHWTERLARAATVEMGASSSVGLYPCTGKDIKKSGVHGIVSLSEKIGQIIQSKKQNQAEKLKQLLEATEGYHLFSGKIVDVERDMAGGFNRGCVTIKGLTEQAQEEVKVYFQNENLIARKNGEVVAMTPDLICLTDLETLHPVTTESLKYGKRVHVLGLPSNPQWRTEKGLETVGPRYFGYDLDFVPIEKTQAKGGAVRV</sequence>
<dbReference type="Proteomes" id="UP000257055">
    <property type="component" value="Unassembled WGS sequence"/>
</dbReference>
<dbReference type="Gene3D" id="3.40.1610.10">
    <property type="entry name" value="CV3147-like domain"/>
    <property type="match status" value="1"/>
</dbReference>
<feature type="domain" description="S-Me-THD-like C-terminal" evidence="2">
    <location>
        <begin position="166"/>
        <end position="354"/>
    </location>
</feature>
<organism evidence="3 4">
    <name type="scientific">Listeria kieliensis</name>
    <dbReference type="NCBI Taxonomy" id="1621700"/>
    <lineage>
        <taxon>Bacteria</taxon>
        <taxon>Bacillati</taxon>
        <taxon>Bacillota</taxon>
        <taxon>Bacilli</taxon>
        <taxon>Bacillales</taxon>
        <taxon>Listeriaceae</taxon>
        <taxon>Listeria</taxon>
    </lineage>
</organism>
<protein>
    <recommendedName>
        <fullName evidence="5">Hydantoinase</fullName>
    </recommendedName>
</protein>
<dbReference type="Gene3D" id="2.40.390.10">
    <property type="entry name" value="CV3147-like"/>
    <property type="match status" value="1"/>
</dbReference>
<dbReference type="RefSeq" id="WP_115752229.1">
    <property type="nucleotide sequence ID" value="NZ_LARY01000001.1"/>
</dbReference>
<dbReference type="Pfam" id="PF06032">
    <property type="entry name" value="S-Me-THD_N"/>
    <property type="match status" value="1"/>
</dbReference>
<gene>
    <name evidence="3" type="ORF">UR08_03245</name>
</gene>
<dbReference type="InterPro" id="IPR024071">
    <property type="entry name" value="S-Me-THD_C_sf"/>
</dbReference>
<name>A0A3D8TWP2_9LIST</name>
<feature type="domain" description="S-Me-THD N-terminal" evidence="1">
    <location>
        <begin position="8"/>
        <end position="163"/>
    </location>
</feature>